<sequence>MFNVDQFVGVLCYSSKPLQMFDFDAKLPLDRCYIQQLAFDVCVHVHSSPAFEYNRTCAFKHKFMLIENHLNVNEALT</sequence>
<organism evidence="1 2">
    <name type="scientific">Mythimna unipuncta nucleopolyhedrovirus</name>
    <dbReference type="NCBI Taxonomy" id="447897"/>
    <lineage>
        <taxon>Viruses</taxon>
        <taxon>Viruses incertae sedis</taxon>
        <taxon>Naldaviricetes</taxon>
        <taxon>Lefavirales</taxon>
        <taxon>Baculoviridae</taxon>
        <taxon>Alphabaculovirus</taxon>
    </lineage>
</organism>
<protein>
    <submittedName>
        <fullName evidence="1">ORF25</fullName>
    </submittedName>
</protein>
<reference evidence="1 2" key="1">
    <citation type="submission" date="2018-03" db="EMBL/GenBank/DDBJ databases">
        <title>Complete genome sequence of a second alphabaculovirus from the true armyworm, Mythimna unipuncta.</title>
        <authorList>
            <person name="Harrison R.L."/>
            <person name="Mowery J.D."/>
            <person name="Bauchan G.R."/>
            <person name="Theilmann D.A."/>
            <person name="Erlandson M.A."/>
        </authorList>
    </citation>
    <scope>NUCLEOTIDE SEQUENCE [LARGE SCALE GENOMIC DNA]</scope>
    <source>
        <strain evidence="1 2">KY310</strain>
    </source>
</reference>
<dbReference type="KEGG" id="vg:80533979"/>
<dbReference type="Proteomes" id="UP000501969">
    <property type="component" value="Segment"/>
</dbReference>
<proteinExistence type="predicted"/>
<evidence type="ECO:0000313" key="1">
    <source>
        <dbReference type="EMBL" id="AXU41472.1"/>
    </source>
</evidence>
<name>A0A346TPG2_9ABAC</name>
<evidence type="ECO:0000313" key="2">
    <source>
        <dbReference type="Proteomes" id="UP000501969"/>
    </source>
</evidence>
<accession>A0A346TPG2</accession>
<keyword evidence="2" id="KW-1185">Reference proteome</keyword>
<dbReference type="GeneID" id="80533979"/>
<dbReference type="RefSeq" id="YP_010796484.1">
    <property type="nucleotide sequence ID" value="NC_076031.1"/>
</dbReference>
<dbReference type="EMBL" id="MH124167">
    <property type="protein sequence ID" value="AXU41472.1"/>
    <property type="molecule type" value="Genomic_DNA"/>
</dbReference>